<dbReference type="KEGG" id="flh:EJ997_01785"/>
<evidence type="ECO:0000256" key="3">
    <source>
        <dbReference type="SAM" id="MobiDB-lite"/>
    </source>
</evidence>
<keyword evidence="1 2" id="KW-0238">DNA-binding</keyword>
<dbReference type="Pfam" id="PF17933">
    <property type="entry name" value="TetR_C_25"/>
    <property type="match status" value="1"/>
</dbReference>
<keyword evidence="6" id="KW-1185">Reference proteome</keyword>
<dbReference type="OrthoDB" id="3403733at2"/>
<dbReference type="SUPFAM" id="SSF46689">
    <property type="entry name" value="Homeodomain-like"/>
    <property type="match status" value="1"/>
</dbReference>
<dbReference type="InterPro" id="IPR041484">
    <property type="entry name" value="TetR_C_25"/>
</dbReference>
<dbReference type="Proteomes" id="UP000280344">
    <property type="component" value="Chromosome"/>
</dbReference>
<dbReference type="InterPro" id="IPR009057">
    <property type="entry name" value="Homeodomain-like_sf"/>
</dbReference>
<protein>
    <submittedName>
        <fullName evidence="5">TetR family transcriptional regulator</fullName>
    </submittedName>
</protein>
<evidence type="ECO:0000256" key="1">
    <source>
        <dbReference type="ARBA" id="ARBA00023125"/>
    </source>
</evidence>
<feature type="DNA-binding region" description="H-T-H motif" evidence="2">
    <location>
        <begin position="29"/>
        <end position="48"/>
    </location>
</feature>
<dbReference type="RefSeq" id="WP_126703063.1">
    <property type="nucleotide sequence ID" value="NZ_CP034593.1"/>
</dbReference>
<dbReference type="EMBL" id="CP034593">
    <property type="protein sequence ID" value="AZQ76254.1"/>
    <property type="molecule type" value="Genomic_DNA"/>
</dbReference>
<sequence length="230" mass="24810">MGSDPDLSTSARIRNAAILRYASDGMNASIRSIAAEAGVSPGLVIHHFGSTQGLQEACTDHVLAMIKEAKTSVLQPTDGPAVLLGALASIEGYAPLVGYTLRYLQSGGERVATFVDQFVSDAKDYMEDAASHGIVSSTRFPSTRARVLAEQALGALLLNFSMTQQGFDLETLPAWLRSYYERATGPMLEVYTEPLLLDSTLLDSYLANRSNDSIEQHSEPPKDTPTKEIP</sequence>
<feature type="region of interest" description="Disordered" evidence="3">
    <location>
        <begin position="210"/>
        <end position="230"/>
    </location>
</feature>
<organism evidence="5 6">
    <name type="scientific">Flaviflexus ciconiae</name>
    <dbReference type="NCBI Taxonomy" id="2496867"/>
    <lineage>
        <taxon>Bacteria</taxon>
        <taxon>Bacillati</taxon>
        <taxon>Actinomycetota</taxon>
        <taxon>Actinomycetes</taxon>
        <taxon>Actinomycetales</taxon>
        <taxon>Actinomycetaceae</taxon>
        <taxon>Flaviflexus</taxon>
    </lineage>
</organism>
<evidence type="ECO:0000313" key="6">
    <source>
        <dbReference type="Proteomes" id="UP000280344"/>
    </source>
</evidence>
<feature type="compositionally biased region" description="Basic and acidic residues" evidence="3">
    <location>
        <begin position="212"/>
        <end position="230"/>
    </location>
</feature>
<evidence type="ECO:0000256" key="2">
    <source>
        <dbReference type="PROSITE-ProRule" id="PRU00335"/>
    </source>
</evidence>
<gene>
    <name evidence="5" type="ORF">EJ997_01785</name>
</gene>
<dbReference type="PROSITE" id="PS50977">
    <property type="entry name" value="HTH_TETR_2"/>
    <property type="match status" value="1"/>
</dbReference>
<evidence type="ECO:0000259" key="4">
    <source>
        <dbReference type="PROSITE" id="PS50977"/>
    </source>
</evidence>
<dbReference type="GO" id="GO:0003677">
    <property type="term" value="F:DNA binding"/>
    <property type="evidence" value="ECO:0007669"/>
    <property type="project" value="UniProtKB-UniRule"/>
</dbReference>
<accession>A0A3S9PV92</accession>
<dbReference type="AlphaFoldDB" id="A0A3S9PV92"/>
<reference evidence="5 6" key="1">
    <citation type="submission" date="2018-12" db="EMBL/GenBank/DDBJ databases">
        <title>Complete genome sequence of Flaviflexus sp. H23T48.</title>
        <authorList>
            <person name="Bae J.-W."/>
            <person name="Lee J.-Y."/>
        </authorList>
    </citation>
    <scope>NUCLEOTIDE SEQUENCE [LARGE SCALE GENOMIC DNA]</scope>
    <source>
        <strain evidence="5 6">H23T48</strain>
    </source>
</reference>
<name>A0A3S9PV92_9ACTO</name>
<dbReference type="InterPro" id="IPR001647">
    <property type="entry name" value="HTH_TetR"/>
</dbReference>
<evidence type="ECO:0000313" key="5">
    <source>
        <dbReference type="EMBL" id="AZQ76254.1"/>
    </source>
</evidence>
<dbReference type="Gene3D" id="1.10.357.10">
    <property type="entry name" value="Tetracycline Repressor, domain 2"/>
    <property type="match status" value="1"/>
</dbReference>
<dbReference type="Pfam" id="PF00440">
    <property type="entry name" value="TetR_N"/>
    <property type="match status" value="1"/>
</dbReference>
<proteinExistence type="predicted"/>
<feature type="domain" description="HTH tetR-type" evidence="4">
    <location>
        <begin position="7"/>
        <end position="66"/>
    </location>
</feature>